<keyword evidence="4" id="KW-0862">Zinc</keyword>
<reference evidence="10 11" key="1">
    <citation type="submission" date="2023-11" db="EMBL/GenBank/DDBJ databases">
        <authorList>
            <person name="Hedman E."/>
            <person name="Englund M."/>
            <person name="Stromberg M."/>
            <person name="Nyberg Akerstrom W."/>
            <person name="Nylinder S."/>
            <person name="Jareborg N."/>
            <person name="Kallberg Y."/>
            <person name="Kronander E."/>
        </authorList>
    </citation>
    <scope>NUCLEOTIDE SEQUENCE [LARGE SCALE GENOMIC DNA]</scope>
</reference>
<dbReference type="InterPro" id="IPR012337">
    <property type="entry name" value="RNaseH-like_sf"/>
</dbReference>
<evidence type="ECO:0000256" key="6">
    <source>
        <dbReference type="ARBA" id="ARBA00023163"/>
    </source>
</evidence>
<evidence type="ECO:0000256" key="1">
    <source>
        <dbReference type="ARBA" id="ARBA00004123"/>
    </source>
</evidence>
<organism evidence="10 11">
    <name type="scientific">Parnassius mnemosyne</name>
    <name type="common">clouded apollo</name>
    <dbReference type="NCBI Taxonomy" id="213953"/>
    <lineage>
        <taxon>Eukaryota</taxon>
        <taxon>Metazoa</taxon>
        <taxon>Ecdysozoa</taxon>
        <taxon>Arthropoda</taxon>
        <taxon>Hexapoda</taxon>
        <taxon>Insecta</taxon>
        <taxon>Pterygota</taxon>
        <taxon>Neoptera</taxon>
        <taxon>Endopterygota</taxon>
        <taxon>Lepidoptera</taxon>
        <taxon>Glossata</taxon>
        <taxon>Ditrysia</taxon>
        <taxon>Papilionoidea</taxon>
        <taxon>Papilionidae</taxon>
        <taxon>Parnassiinae</taxon>
        <taxon>Parnassini</taxon>
        <taxon>Parnassius</taxon>
        <taxon>Driopa</taxon>
    </lineage>
</organism>
<keyword evidence="2" id="KW-0479">Metal-binding</keyword>
<evidence type="ECO:0000259" key="9">
    <source>
        <dbReference type="PROSITE" id="PS50808"/>
    </source>
</evidence>
<dbReference type="PROSITE" id="PS50808">
    <property type="entry name" value="ZF_BED"/>
    <property type="match status" value="1"/>
</dbReference>
<dbReference type="Pfam" id="PF02892">
    <property type="entry name" value="zf-BED"/>
    <property type="match status" value="1"/>
</dbReference>
<dbReference type="GO" id="GO:0003677">
    <property type="term" value="F:DNA binding"/>
    <property type="evidence" value="ECO:0007669"/>
    <property type="project" value="InterPro"/>
</dbReference>
<dbReference type="GO" id="GO:0009791">
    <property type="term" value="P:post-embryonic development"/>
    <property type="evidence" value="ECO:0007669"/>
    <property type="project" value="UniProtKB-ARBA"/>
</dbReference>
<comment type="subcellular location">
    <subcellularLocation>
        <location evidence="1">Nucleus</location>
    </subcellularLocation>
</comment>
<dbReference type="InterPro" id="IPR052035">
    <property type="entry name" value="ZnF_BED_domain_contain"/>
</dbReference>
<dbReference type="PANTHER" id="PTHR46481">
    <property type="entry name" value="ZINC FINGER BED DOMAIN-CONTAINING PROTEIN 4"/>
    <property type="match status" value="1"/>
</dbReference>
<dbReference type="Proteomes" id="UP001314205">
    <property type="component" value="Unassembled WGS sequence"/>
</dbReference>
<dbReference type="SMART" id="SM00614">
    <property type="entry name" value="ZnF_BED"/>
    <property type="match status" value="1"/>
</dbReference>
<comment type="caution">
    <text evidence="10">The sequence shown here is derived from an EMBL/GenBank/DDBJ whole genome shotgun (WGS) entry which is preliminary data.</text>
</comment>
<proteinExistence type="predicted"/>
<evidence type="ECO:0000256" key="2">
    <source>
        <dbReference type="ARBA" id="ARBA00022723"/>
    </source>
</evidence>
<evidence type="ECO:0000256" key="4">
    <source>
        <dbReference type="ARBA" id="ARBA00022833"/>
    </source>
</evidence>
<dbReference type="InterPro" id="IPR003656">
    <property type="entry name" value="Znf_BED"/>
</dbReference>
<feature type="domain" description="BED-type" evidence="9">
    <location>
        <begin position="4"/>
        <end position="55"/>
    </location>
</feature>
<dbReference type="SUPFAM" id="SSF140996">
    <property type="entry name" value="Hermes dimerisation domain"/>
    <property type="match status" value="1"/>
</dbReference>
<sequence>MAPNKRSVVWQFFDKNKDNNKVKCKLCSSVYKDVGNTTTLVKHIRKRHLVQYSEAIGQNLPRELNENVPEQICTNSLISGAEADQIQNDIILPPSQIRNVTESNEPPPKRPKQMRLIAPTKINQKVGDDALLDLIVLDMQPLQIVENEGFKKYSLRLNPDYVLPSRKKLTQMLEDKYKICRSEVIGKLQSVEHIALTTDIWSSDSQKSFICVTAHFINNSKLHSMVVSTTELSQHHTALNIANALRTTLTEWEIYDKVVTIVTDNASSMKKAVKDYLQKRNHFCVAHTLNLAVKDCISKDSESETDHNRHLKNAAVLDIVSKSRAIVTHFKQSIKSSNTLRDMQSQMNLEIIKLKQDVQTRWNSTFYMFERLLKVKAPLSATLSLIDSPPPNLNSTEWQILEDCVALLQPVEKISTVLSGESYPTQSIIIPLVRGLQSAIIKKRPSTEPGNHVQRSLLEIIDKRLGVYESNRTAAKATILDPRFKKNAFGTISTAENAVKYVLEELVQYQPVQGQTSERAIASTSEVSISNKADDSDIWEDFDRKISETVMHQTPISSASIVLRQYLDLPYIANSKTYSKTQYIFGSKGKMYIQPYAGWHINIYAFPLPQCRRNDFFQRLVYLRIKEGTDSCQKKLTKYYF</sequence>
<gene>
    <name evidence="10" type="ORF">PARMNEM_LOCUS11709</name>
</gene>
<evidence type="ECO:0000313" key="10">
    <source>
        <dbReference type="EMBL" id="CAK1591477.1"/>
    </source>
</evidence>
<dbReference type="InterPro" id="IPR036236">
    <property type="entry name" value="Znf_C2H2_sf"/>
</dbReference>
<dbReference type="GO" id="GO:0008270">
    <property type="term" value="F:zinc ion binding"/>
    <property type="evidence" value="ECO:0007669"/>
    <property type="project" value="UniProtKB-KW"/>
</dbReference>
<keyword evidence="6" id="KW-0804">Transcription</keyword>
<dbReference type="SUPFAM" id="SSF57667">
    <property type="entry name" value="beta-beta-alpha zinc fingers"/>
    <property type="match status" value="1"/>
</dbReference>
<protein>
    <recommendedName>
        <fullName evidence="9">BED-type domain-containing protein</fullName>
    </recommendedName>
</protein>
<dbReference type="SUPFAM" id="SSF53098">
    <property type="entry name" value="Ribonuclease H-like"/>
    <property type="match status" value="1"/>
</dbReference>
<name>A0AAV1LB35_9NEOP</name>
<evidence type="ECO:0000256" key="3">
    <source>
        <dbReference type="ARBA" id="ARBA00022771"/>
    </source>
</evidence>
<keyword evidence="3 8" id="KW-0863">Zinc-finger</keyword>
<dbReference type="PANTHER" id="PTHR46481:SF10">
    <property type="entry name" value="ZINC FINGER BED DOMAIN-CONTAINING PROTEIN 39"/>
    <property type="match status" value="1"/>
</dbReference>
<dbReference type="EMBL" id="CAVLGL010000087">
    <property type="protein sequence ID" value="CAK1591477.1"/>
    <property type="molecule type" value="Genomic_DNA"/>
</dbReference>
<keyword evidence="11" id="KW-1185">Reference proteome</keyword>
<accession>A0AAV1LB35</accession>
<dbReference type="AlphaFoldDB" id="A0AAV1LB35"/>
<evidence type="ECO:0000256" key="8">
    <source>
        <dbReference type="PROSITE-ProRule" id="PRU00027"/>
    </source>
</evidence>
<dbReference type="GO" id="GO:0005634">
    <property type="term" value="C:nucleus"/>
    <property type="evidence" value="ECO:0007669"/>
    <property type="project" value="UniProtKB-SubCell"/>
</dbReference>
<evidence type="ECO:0000313" key="11">
    <source>
        <dbReference type="Proteomes" id="UP001314205"/>
    </source>
</evidence>
<evidence type="ECO:0000256" key="7">
    <source>
        <dbReference type="ARBA" id="ARBA00023242"/>
    </source>
</evidence>
<keyword evidence="5" id="KW-0805">Transcription regulation</keyword>
<evidence type="ECO:0000256" key="5">
    <source>
        <dbReference type="ARBA" id="ARBA00023015"/>
    </source>
</evidence>
<keyword evidence="7" id="KW-0539">Nucleus</keyword>